<sequence length="289" mass="32341">MASSTMAWTWSAQHNDYYQAITNPATGQIQYLFYQTVQPSVSHSQASAVPQITNGYDYSYQAQGTSEGWNNASSSGETDAMPTPAPPSIRSRLPNFIPGTPEQGWVDRLDPSYIMRTGRQAHDFFKEGRVFATLFTESAGGTATHGPNEDAFTTVLFGQSAYSQIRRFVVVSARRYFVLACAISTYKNQGTLKRGCDPGEHALIYNTNVNPETCYKPGERQQGLYKEPIEVDQDGSGSILVPESRIRFGKIYSIEWNVKVKNIGRVVPSHLGLLRSHYEEEERRWGRSD</sequence>
<proteinExistence type="predicted"/>
<keyword evidence="2" id="KW-1185">Reference proteome</keyword>
<name>A0ACC2ISI2_9PLEO</name>
<reference evidence="1" key="1">
    <citation type="submission" date="2022-11" db="EMBL/GenBank/DDBJ databases">
        <title>Genome Sequence of Boeremia exigua.</title>
        <authorList>
            <person name="Buettner E."/>
        </authorList>
    </citation>
    <scope>NUCLEOTIDE SEQUENCE</scope>
    <source>
        <strain evidence="1">CU02</strain>
    </source>
</reference>
<accession>A0ACC2ISI2</accession>
<evidence type="ECO:0000313" key="1">
    <source>
        <dbReference type="EMBL" id="KAJ8118176.1"/>
    </source>
</evidence>
<protein>
    <submittedName>
        <fullName evidence="1">Uncharacterized protein</fullName>
    </submittedName>
</protein>
<dbReference type="EMBL" id="JAPHNI010000027">
    <property type="protein sequence ID" value="KAJ8118176.1"/>
    <property type="molecule type" value="Genomic_DNA"/>
</dbReference>
<comment type="caution">
    <text evidence="1">The sequence shown here is derived from an EMBL/GenBank/DDBJ whole genome shotgun (WGS) entry which is preliminary data.</text>
</comment>
<gene>
    <name evidence="1" type="ORF">OPT61_g783</name>
</gene>
<evidence type="ECO:0000313" key="2">
    <source>
        <dbReference type="Proteomes" id="UP001153331"/>
    </source>
</evidence>
<dbReference type="Proteomes" id="UP001153331">
    <property type="component" value="Unassembled WGS sequence"/>
</dbReference>
<organism evidence="1 2">
    <name type="scientific">Boeremia exigua</name>
    <dbReference type="NCBI Taxonomy" id="749465"/>
    <lineage>
        <taxon>Eukaryota</taxon>
        <taxon>Fungi</taxon>
        <taxon>Dikarya</taxon>
        <taxon>Ascomycota</taxon>
        <taxon>Pezizomycotina</taxon>
        <taxon>Dothideomycetes</taxon>
        <taxon>Pleosporomycetidae</taxon>
        <taxon>Pleosporales</taxon>
        <taxon>Pleosporineae</taxon>
        <taxon>Didymellaceae</taxon>
        <taxon>Boeremia</taxon>
    </lineage>
</organism>